<dbReference type="CDD" id="cd00866">
    <property type="entry name" value="PEBP_euk"/>
    <property type="match status" value="1"/>
</dbReference>
<dbReference type="PANTHER" id="PTHR11362:SF82">
    <property type="entry name" value="PHOSPHATIDYLETHANOLAMINE-BINDING PROTEIN 4"/>
    <property type="match status" value="1"/>
</dbReference>
<sequence>MAEPGALYTLVMTDPDAPSRQNPILGEVKHWIVVNIEGGQLERGETLAGYRGSGPPKGSGIHRYIFVLYKQAGRIAFGETLIPSSSREGRTSFKVREFAKKYRLGEPVAGNFFRAEWDPYVDERNAAEGR</sequence>
<gene>
    <name evidence="2" type="ORF">BIW11_11683</name>
</gene>
<dbReference type="InterPro" id="IPR035810">
    <property type="entry name" value="PEBP_euk"/>
</dbReference>
<dbReference type="STRING" id="418985.A0A1V9XAF9"/>
<dbReference type="OrthoDB" id="2506647at2759"/>
<evidence type="ECO:0000313" key="3">
    <source>
        <dbReference type="Proteomes" id="UP000192247"/>
    </source>
</evidence>
<dbReference type="AlphaFoldDB" id="A0A1V9XAF9"/>
<reference evidence="2 3" key="1">
    <citation type="journal article" date="2017" name="Gigascience">
        <title>Draft genome of the honey bee ectoparasitic mite, Tropilaelaps mercedesae, is shaped by the parasitic life history.</title>
        <authorList>
            <person name="Dong X."/>
            <person name="Armstrong S.D."/>
            <person name="Xia D."/>
            <person name="Makepeace B.L."/>
            <person name="Darby A.C."/>
            <person name="Kadowaki T."/>
        </authorList>
    </citation>
    <scope>NUCLEOTIDE SEQUENCE [LARGE SCALE GENOMIC DNA]</scope>
    <source>
        <strain evidence="2">Wuxi-XJTLU</strain>
    </source>
</reference>
<dbReference type="PANTHER" id="PTHR11362">
    <property type="entry name" value="PHOSPHATIDYLETHANOLAMINE-BINDING PROTEIN"/>
    <property type="match status" value="1"/>
</dbReference>
<proteinExistence type="inferred from homology"/>
<keyword evidence="3" id="KW-1185">Reference proteome</keyword>
<dbReference type="InterPro" id="IPR008914">
    <property type="entry name" value="PEBP"/>
</dbReference>
<accession>A0A1V9XAF9</accession>
<dbReference type="Pfam" id="PF01161">
    <property type="entry name" value="PBP"/>
    <property type="match status" value="1"/>
</dbReference>
<dbReference type="Proteomes" id="UP000192247">
    <property type="component" value="Unassembled WGS sequence"/>
</dbReference>
<evidence type="ECO:0000256" key="1">
    <source>
        <dbReference type="ARBA" id="ARBA00007091"/>
    </source>
</evidence>
<dbReference type="EMBL" id="MNPL01017815">
    <property type="protein sequence ID" value="OQR70348.1"/>
    <property type="molecule type" value="Genomic_DNA"/>
</dbReference>
<comment type="caution">
    <text evidence="2">The sequence shown here is derived from an EMBL/GenBank/DDBJ whole genome shotgun (WGS) entry which is preliminary data.</text>
</comment>
<comment type="similarity">
    <text evidence="1">Belongs to the phosphatidylethanolamine-binding protein family.</text>
</comment>
<organism evidence="2 3">
    <name type="scientific">Tropilaelaps mercedesae</name>
    <dbReference type="NCBI Taxonomy" id="418985"/>
    <lineage>
        <taxon>Eukaryota</taxon>
        <taxon>Metazoa</taxon>
        <taxon>Ecdysozoa</taxon>
        <taxon>Arthropoda</taxon>
        <taxon>Chelicerata</taxon>
        <taxon>Arachnida</taxon>
        <taxon>Acari</taxon>
        <taxon>Parasitiformes</taxon>
        <taxon>Mesostigmata</taxon>
        <taxon>Gamasina</taxon>
        <taxon>Dermanyssoidea</taxon>
        <taxon>Laelapidae</taxon>
        <taxon>Tropilaelaps</taxon>
    </lineage>
</organism>
<dbReference type="PROSITE" id="PS01220">
    <property type="entry name" value="PBP"/>
    <property type="match status" value="1"/>
</dbReference>
<name>A0A1V9XAF9_9ACAR</name>
<evidence type="ECO:0000313" key="2">
    <source>
        <dbReference type="EMBL" id="OQR70348.1"/>
    </source>
</evidence>
<dbReference type="InParanoid" id="A0A1V9XAF9"/>
<dbReference type="Gene3D" id="3.90.280.10">
    <property type="entry name" value="PEBP-like"/>
    <property type="match status" value="1"/>
</dbReference>
<dbReference type="InterPro" id="IPR036610">
    <property type="entry name" value="PEBP-like_sf"/>
</dbReference>
<protein>
    <submittedName>
        <fullName evidence="2">Phosphatidylethanolamine-binding</fullName>
    </submittedName>
</protein>
<dbReference type="SUPFAM" id="SSF49777">
    <property type="entry name" value="PEBP-like"/>
    <property type="match status" value="1"/>
</dbReference>
<dbReference type="InterPro" id="IPR001858">
    <property type="entry name" value="Phosphatidylethanolamine-bd_CS"/>
</dbReference>